<evidence type="ECO:0000313" key="2">
    <source>
        <dbReference type="Proteomes" id="UP001150603"/>
    </source>
</evidence>
<sequence>KEIRVLRDKVAKLDKAANKRGSGVVAAPLAKRLQDQVDRKVAYAKTKKSISEWQPTVDANRSAEHLSFPLNAPSEPVVNNSVLVATGHSKTDMELQISQMLAESGMTDEQQQQYEELELKKLSPEEVKSRRRELRLMRELMFRTEQKAKRTAKIKSKAYRRILKKDKLKAKDQALEQMREDDPEMYAMIMERQARNRAEERMSLRHKNTGKWAKSVAKHAHGNADVRQALQEQLDQHDSLKRKIYDLDNDEDVSDYEQRQAAGIEDAEGESDFSDHDGSFSQIKQKAVRELNKVLADDEEDTQPRKGLFAMKFMQNAMQRERQQAERDAKAIRDEFEALEADVDEDGQAVKLHKNAPGKTATSAPGRMVFGGGVQKRPVEDEQESAEDDSKR</sequence>
<protein>
    <submittedName>
        <fullName evidence="1">Uncharacterized protein</fullName>
    </submittedName>
</protein>
<organism evidence="1 2">
    <name type="scientific">Linderina macrospora</name>
    <dbReference type="NCBI Taxonomy" id="4868"/>
    <lineage>
        <taxon>Eukaryota</taxon>
        <taxon>Fungi</taxon>
        <taxon>Fungi incertae sedis</taxon>
        <taxon>Zoopagomycota</taxon>
        <taxon>Kickxellomycotina</taxon>
        <taxon>Kickxellomycetes</taxon>
        <taxon>Kickxellales</taxon>
        <taxon>Kickxellaceae</taxon>
        <taxon>Linderina</taxon>
    </lineage>
</organism>
<accession>A0ACC1J0U5</accession>
<comment type="caution">
    <text evidence="1">The sequence shown here is derived from an EMBL/GenBank/DDBJ whole genome shotgun (WGS) entry which is preliminary data.</text>
</comment>
<evidence type="ECO:0000313" key="1">
    <source>
        <dbReference type="EMBL" id="KAJ1933280.1"/>
    </source>
</evidence>
<name>A0ACC1J0U5_9FUNG</name>
<keyword evidence="2" id="KW-1185">Reference proteome</keyword>
<reference evidence="1" key="1">
    <citation type="submission" date="2022-07" db="EMBL/GenBank/DDBJ databases">
        <title>Phylogenomic reconstructions and comparative analyses of Kickxellomycotina fungi.</title>
        <authorList>
            <person name="Reynolds N.K."/>
            <person name="Stajich J.E."/>
            <person name="Barry K."/>
            <person name="Grigoriev I.V."/>
            <person name="Crous P."/>
            <person name="Smith M.E."/>
        </authorList>
    </citation>
    <scope>NUCLEOTIDE SEQUENCE</scope>
    <source>
        <strain evidence="1">NRRL 5244</strain>
    </source>
</reference>
<proteinExistence type="predicted"/>
<dbReference type="Proteomes" id="UP001150603">
    <property type="component" value="Unassembled WGS sequence"/>
</dbReference>
<feature type="non-terminal residue" evidence="1">
    <location>
        <position position="1"/>
    </location>
</feature>
<gene>
    <name evidence="1" type="ORF">FBU59_006081</name>
</gene>
<dbReference type="EMBL" id="JANBPW010005137">
    <property type="protein sequence ID" value="KAJ1933280.1"/>
    <property type="molecule type" value="Genomic_DNA"/>
</dbReference>
<feature type="non-terminal residue" evidence="1">
    <location>
        <position position="392"/>
    </location>
</feature>